<dbReference type="GO" id="GO:0006355">
    <property type="term" value="P:regulation of DNA-templated transcription"/>
    <property type="evidence" value="ECO:0007669"/>
    <property type="project" value="InterPro"/>
</dbReference>
<dbReference type="InterPro" id="IPR000014">
    <property type="entry name" value="PAS"/>
</dbReference>
<feature type="domain" description="Histidine kinase" evidence="8">
    <location>
        <begin position="580"/>
        <end position="795"/>
    </location>
</feature>
<dbReference type="Proteomes" id="UP000292639">
    <property type="component" value="Unassembled WGS sequence"/>
</dbReference>
<gene>
    <name evidence="10" type="ORF">DNJ96_16930</name>
</gene>
<dbReference type="PRINTS" id="PR00344">
    <property type="entry name" value="BCTRLSENSOR"/>
</dbReference>
<keyword evidence="3" id="KW-0597">Phosphoprotein</keyword>
<keyword evidence="7" id="KW-1133">Transmembrane helix</keyword>
<evidence type="ECO:0000256" key="7">
    <source>
        <dbReference type="SAM" id="Phobius"/>
    </source>
</evidence>
<dbReference type="CDD" id="cd00082">
    <property type="entry name" value="HisKA"/>
    <property type="match status" value="1"/>
</dbReference>
<dbReference type="EMBL" id="QJUP01000030">
    <property type="protein sequence ID" value="TBU90360.1"/>
    <property type="molecule type" value="Genomic_DNA"/>
</dbReference>
<dbReference type="FunFam" id="3.30.565.10:FF:000006">
    <property type="entry name" value="Sensor histidine kinase WalK"/>
    <property type="match status" value="1"/>
</dbReference>
<name>A0A4Q9QYI4_9GAMM</name>
<dbReference type="InterPro" id="IPR004358">
    <property type="entry name" value="Sig_transdc_His_kin-like_C"/>
</dbReference>
<protein>
    <recommendedName>
        <fullName evidence="2">histidine kinase</fullName>
        <ecNumber evidence="2">2.7.13.3</ecNumber>
    </recommendedName>
</protein>
<comment type="caution">
    <text evidence="10">The sequence shown here is derived from an EMBL/GenBank/DDBJ whole genome shotgun (WGS) entry which is preliminary data.</text>
</comment>
<evidence type="ECO:0000256" key="4">
    <source>
        <dbReference type="ARBA" id="ARBA00022679"/>
    </source>
</evidence>
<dbReference type="SMART" id="SM00387">
    <property type="entry name" value="HATPase_c"/>
    <property type="match status" value="1"/>
</dbReference>
<keyword evidence="7" id="KW-0812">Transmembrane</keyword>
<dbReference type="InterPro" id="IPR003661">
    <property type="entry name" value="HisK_dim/P_dom"/>
</dbReference>
<dbReference type="InterPro" id="IPR013767">
    <property type="entry name" value="PAS_fold"/>
</dbReference>
<keyword evidence="11" id="KW-1185">Reference proteome</keyword>
<dbReference type="AlphaFoldDB" id="A0A4Q9QYI4"/>
<evidence type="ECO:0000256" key="1">
    <source>
        <dbReference type="ARBA" id="ARBA00000085"/>
    </source>
</evidence>
<feature type="transmembrane region" description="Helical" evidence="7">
    <location>
        <begin position="31"/>
        <end position="53"/>
    </location>
</feature>
<evidence type="ECO:0000313" key="10">
    <source>
        <dbReference type="EMBL" id="TBU90360.1"/>
    </source>
</evidence>
<dbReference type="Pfam" id="PF00989">
    <property type="entry name" value="PAS"/>
    <property type="match status" value="1"/>
</dbReference>
<keyword evidence="4" id="KW-0808">Transferase</keyword>
<dbReference type="EC" id="2.7.13.3" evidence="2"/>
<dbReference type="NCBIfam" id="TIGR00229">
    <property type="entry name" value="sensory_box"/>
    <property type="match status" value="1"/>
</dbReference>
<dbReference type="InterPro" id="IPR036097">
    <property type="entry name" value="HisK_dim/P_sf"/>
</dbReference>
<dbReference type="Pfam" id="PF00512">
    <property type="entry name" value="HisKA"/>
    <property type="match status" value="1"/>
</dbReference>
<dbReference type="SUPFAM" id="SSF55874">
    <property type="entry name" value="ATPase domain of HSP90 chaperone/DNA topoisomerase II/histidine kinase"/>
    <property type="match status" value="1"/>
</dbReference>
<dbReference type="Gene3D" id="3.30.565.10">
    <property type="entry name" value="Histidine kinase-like ATPase, C-terminal domain"/>
    <property type="match status" value="1"/>
</dbReference>
<dbReference type="SMART" id="SM00388">
    <property type="entry name" value="HisKA"/>
    <property type="match status" value="1"/>
</dbReference>
<dbReference type="InterPro" id="IPR035965">
    <property type="entry name" value="PAS-like_dom_sf"/>
</dbReference>
<dbReference type="Gene3D" id="1.10.287.130">
    <property type="match status" value="1"/>
</dbReference>
<dbReference type="FunFam" id="1.10.287.130:FF:000070">
    <property type="entry name" value="Histidine kinase sensor protein"/>
    <property type="match status" value="1"/>
</dbReference>
<evidence type="ECO:0000313" key="11">
    <source>
        <dbReference type="Proteomes" id="UP000292639"/>
    </source>
</evidence>
<reference evidence="10 11" key="1">
    <citation type="submission" date="2018-06" db="EMBL/GenBank/DDBJ databases">
        <title>Three novel Pseudomonas species isolated from symptomatic oak.</title>
        <authorList>
            <person name="Bueno-Gonzalez V."/>
            <person name="Brady C."/>
        </authorList>
    </citation>
    <scope>NUCLEOTIDE SEQUENCE [LARGE SCALE GENOMIC DNA]</scope>
    <source>
        <strain evidence="10 11">P17C</strain>
    </source>
</reference>
<dbReference type="InterPro" id="IPR036890">
    <property type="entry name" value="HATPase_C_sf"/>
</dbReference>
<dbReference type="InterPro" id="IPR003594">
    <property type="entry name" value="HATPase_dom"/>
</dbReference>
<comment type="catalytic activity">
    <reaction evidence="1">
        <text>ATP + protein L-histidine = ADP + protein N-phospho-L-histidine.</text>
        <dbReference type="EC" id="2.7.13.3"/>
    </reaction>
</comment>
<feature type="transmembrane region" description="Helical" evidence="7">
    <location>
        <begin position="347"/>
        <end position="369"/>
    </location>
</feature>
<dbReference type="SUPFAM" id="SSF55785">
    <property type="entry name" value="PYP-like sensor domain (PAS domain)"/>
    <property type="match status" value="1"/>
</dbReference>
<sequence length="796" mass="87571">MQLPEQDSMASERIVQATDTGERLAPSFTRALVSSVVGLLIVLGSALLVAMFWQGSASTEEAARQEVGETLNKTLGRLRILLRAAEMTVASVERIVRATPASGDSLQPMLESALAAFEQRPELSYLGIVLPEHGEYGNLERTATGEVLLWLFPGARPRDPNVRTFALMEQGFVLRDASPHDGYDPRRRPFYQAALNSTAEGTWMRVYPWVVHGGDSQPLWGFSYVKALHDEAGGLLAVLDSDFDIPALNGFLGALADEYATRLHIIELGTTPRLIGAPEVGRQPLPLPAELATLLDFPGDTFVDRLVLDGERRWVAARRMELQGGVPWLVVVSHAAPLIEAPLQRQLFQVLAMGATIALLLVLVSVRVARRFGRPLRELERRVARLGLCRDGALAAGKASVEGFRETQLLGEALDRMARGMHQEALAREQRLASLALKGAMFDFTSAAIFSLDTSLHVIEWNAAAERLFGHSRDEVLERPVGDAVLTPEGPADWAAILATTGTGTFRFVGAQGAFDAELRLVTFMQEAREVHTLVLNDITEREQAQARLQAFNTELERRVGERTAELRAINQELDSFCHAVSHDLRAPLRGIAGFSEILANNYAASLDEKARNYLGRVQAATQRMGDLIDDLLKLSRVSRDEMRRQRVDLSMLAREVIADLREAAPERRVEVSIEDGLYAEGDIRLLRVMLENLLGNAWKFTSNTPDAHIAFTALADEGDTPAFVIGDNGAGFDMRYVNKLFGAFQRLHREAEFPGTGIGLATVLRIVNRHGGYIRAYAELGKGATFQFSLGRAES</sequence>
<dbReference type="GO" id="GO:0000156">
    <property type="term" value="F:phosphorelay response regulator activity"/>
    <property type="evidence" value="ECO:0007669"/>
    <property type="project" value="TreeGrafter"/>
</dbReference>
<feature type="domain" description="PAS" evidence="9">
    <location>
        <begin position="441"/>
        <end position="489"/>
    </location>
</feature>
<dbReference type="PANTHER" id="PTHR42878:SF15">
    <property type="entry name" value="BACTERIOPHYTOCHROME"/>
    <property type="match status" value="1"/>
</dbReference>
<dbReference type="GO" id="GO:0030295">
    <property type="term" value="F:protein kinase activator activity"/>
    <property type="evidence" value="ECO:0007669"/>
    <property type="project" value="TreeGrafter"/>
</dbReference>
<keyword evidence="6 7" id="KW-0472">Membrane</keyword>
<dbReference type="Pfam" id="PF02518">
    <property type="entry name" value="HATPase_c"/>
    <property type="match status" value="1"/>
</dbReference>
<evidence type="ECO:0000259" key="9">
    <source>
        <dbReference type="PROSITE" id="PS50112"/>
    </source>
</evidence>
<keyword evidence="5" id="KW-0418">Kinase</keyword>
<evidence type="ECO:0000256" key="3">
    <source>
        <dbReference type="ARBA" id="ARBA00022553"/>
    </source>
</evidence>
<dbReference type="PROSITE" id="PS50112">
    <property type="entry name" value="PAS"/>
    <property type="match status" value="1"/>
</dbReference>
<dbReference type="GO" id="GO:0000155">
    <property type="term" value="F:phosphorelay sensor kinase activity"/>
    <property type="evidence" value="ECO:0007669"/>
    <property type="project" value="InterPro"/>
</dbReference>
<organism evidence="10 11">
    <name type="scientific">Stutzerimonas kirkiae</name>
    <dbReference type="NCBI Taxonomy" id="2211392"/>
    <lineage>
        <taxon>Bacteria</taxon>
        <taxon>Pseudomonadati</taxon>
        <taxon>Pseudomonadota</taxon>
        <taxon>Gammaproteobacteria</taxon>
        <taxon>Pseudomonadales</taxon>
        <taxon>Pseudomonadaceae</taxon>
        <taxon>Stutzerimonas</taxon>
    </lineage>
</organism>
<dbReference type="CDD" id="cd00130">
    <property type="entry name" value="PAS"/>
    <property type="match status" value="1"/>
</dbReference>
<evidence type="ECO:0000256" key="5">
    <source>
        <dbReference type="ARBA" id="ARBA00022777"/>
    </source>
</evidence>
<dbReference type="GO" id="GO:0005886">
    <property type="term" value="C:plasma membrane"/>
    <property type="evidence" value="ECO:0007669"/>
    <property type="project" value="UniProtKB-ARBA"/>
</dbReference>
<evidence type="ECO:0000256" key="6">
    <source>
        <dbReference type="ARBA" id="ARBA00023136"/>
    </source>
</evidence>
<dbReference type="PROSITE" id="PS50109">
    <property type="entry name" value="HIS_KIN"/>
    <property type="match status" value="1"/>
</dbReference>
<dbReference type="GO" id="GO:0007234">
    <property type="term" value="P:osmosensory signaling via phosphorelay pathway"/>
    <property type="evidence" value="ECO:0007669"/>
    <property type="project" value="TreeGrafter"/>
</dbReference>
<dbReference type="PANTHER" id="PTHR42878">
    <property type="entry name" value="TWO-COMPONENT HISTIDINE KINASE"/>
    <property type="match status" value="1"/>
</dbReference>
<dbReference type="SMART" id="SM00091">
    <property type="entry name" value="PAS"/>
    <property type="match status" value="1"/>
</dbReference>
<dbReference type="Gene3D" id="3.30.450.20">
    <property type="entry name" value="PAS domain"/>
    <property type="match status" value="2"/>
</dbReference>
<proteinExistence type="predicted"/>
<evidence type="ECO:0000256" key="2">
    <source>
        <dbReference type="ARBA" id="ARBA00012438"/>
    </source>
</evidence>
<evidence type="ECO:0000259" key="8">
    <source>
        <dbReference type="PROSITE" id="PS50109"/>
    </source>
</evidence>
<dbReference type="SUPFAM" id="SSF47384">
    <property type="entry name" value="Homodimeric domain of signal transducing histidine kinase"/>
    <property type="match status" value="1"/>
</dbReference>
<accession>A0A4Q9QYI4</accession>
<dbReference type="InterPro" id="IPR005467">
    <property type="entry name" value="His_kinase_dom"/>
</dbReference>
<dbReference type="InterPro" id="IPR050351">
    <property type="entry name" value="BphY/WalK/GraS-like"/>
</dbReference>